<dbReference type="PANTHER" id="PTHR27003:SF328">
    <property type="entry name" value="PROTEIN KINASE DOMAIN-CONTAINING PROTEIN"/>
    <property type="match status" value="1"/>
</dbReference>
<dbReference type="FunFam" id="3.30.200.20:FF:000039">
    <property type="entry name" value="receptor-like protein kinase FERONIA"/>
    <property type="match status" value="1"/>
</dbReference>
<keyword evidence="5 6" id="KW-0067">ATP-binding</keyword>
<dbReference type="InterPro" id="IPR017441">
    <property type="entry name" value="Protein_kinase_ATP_BS"/>
</dbReference>
<evidence type="ECO:0000256" key="6">
    <source>
        <dbReference type="PROSITE-ProRule" id="PRU10141"/>
    </source>
</evidence>
<dbReference type="GO" id="GO:0009506">
    <property type="term" value="C:plasmodesma"/>
    <property type="evidence" value="ECO:0007669"/>
    <property type="project" value="TreeGrafter"/>
</dbReference>
<dbReference type="GO" id="GO:0004674">
    <property type="term" value="F:protein serine/threonine kinase activity"/>
    <property type="evidence" value="ECO:0007669"/>
    <property type="project" value="UniProtKB-KW"/>
</dbReference>
<organism evidence="8 9">
    <name type="scientific">Artemisia annua</name>
    <name type="common">Sweet wormwood</name>
    <dbReference type="NCBI Taxonomy" id="35608"/>
    <lineage>
        <taxon>Eukaryota</taxon>
        <taxon>Viridiplantae</taxon>
        <taxon>Streptophyta</taxon>
        <taxon>Embryophyta</taxon>
        <taxon>Tracheophyta</taxon>
        <taxon>Spermatophyta</taxon>
        <taxon>Magnoliopsida</taxon>
        <taxon>eudicotyledons</taxon>
        <taxon>Gunneridae</taxon>
        <taxon>Pentapetalae</taxon>
        <taxon>asterids</taxon>
        <taxon>campanulids</taxon>
        <taxon>Asterales</taxon>
        <taxon>Asteraceae</taxon>
        <taxon>Asteroideae</taxon>
        <taxon>Anthemideae</taxon>
        <taxon>Artemisiinae</taxon>
        <taxon>Artemisia</taxon>
    </lineage>
</organism>
<dbReference type="PROSITE" id="PS00107">
    <property type="entry name" value="PROTEIN_KINASE_ATP"/>
    <property type="match status" value="1"/>
</dbReference>
<dbReference type="AlphaFoldDB" id="A0A2U1K9E0"/>
<dbReference type="GO" id="GO:0004714">
    <property type="term" value="F:transmembrane receptor protein tyrosine kinase activity"/>
    <property type="evidence" value="ECO:0007669"/>
    <property type="project" value="InterPro"/>
</dbReference>
<keyword evidence="2" id="KW-0808">Transferase</keyword>
<protein>
    <submittedName>
        <fullName evidence="8">Serine/threonine/dual specificity protein kinase, catalytic domain-containing protein</fullName>
    </submittedName>
</protein>
<proteinExistence type="predicted"/>
<evidence type="ECO:0000256" key="3">
    <source>
        <dbReference type="ARBA" id="ARBA00022741"/>
    </source>
</evidence>
<dbReference type="InterPro" id="IPR045272">
    <property type="entry name" value="ANXUR1/2-like"/>
</dbReference>
<evidence type="ECO:0000313" key="8">
    <source>
        <dbReference type="EMBL" id="PWA22620.1"/>
    </source>
</evidence>
<dbReference type="EMBL" id="PKPP01029823">
    <property type="protein sequence ID" value="PWA22620.1"/>
    <property type="molecule type" value="Genomic_DNA"/>
</dbReference>
<accession>A0A2U1K9E0</accession>
<keyword evidence="4 8" id="KW-0418">Kinase</keyword>
<gene>
    <name evidence="8" type="ORF">CTI12_AA629210</name>
</gene>
<evidence type="ECO:0000256" key="1">
    <source>
        <dbReference type="ARBA" id="ARBA00022527"/>
    </source>
</evidence>
<reference evidence="8 9" key="1">
    <citation type="journal article" date="2018" name="Mol. Plant">
        <title>The genome of Artemisia annua provides insight into the evolution of Asteraceae family and artemisinin biosynthesis.</title>
        <authorList>
            <person name="Shen Q."/>
            <person name="Zhang L."/>
            <person name="Liao Z."/>
            <person name="Wang S."/>
            <person name="Yan T."/>
            <person name="Shi P."/>
            <person name="Liu M."/>
            <person name="Fu X."/>
            <person name="Pan Q."/>
            <person name="Wang Y."/>
            <person name="Lv Z."/>
            <person name="Lu X."/>
            <person name="Zhang F."/>
            <person name="Jiang W."/>
            <person name="Ma Y."/>
            <person name="Chen M."/>
            <person name="Hao X."/>
            <person name="Li L."/>
            <person name="Tang Y."/>
            <person name="Lv G."/>
            <person name="Zhou Y."/>
            <person name="Sun X."/>
            <person name="Brodelius P.E."/>
            <person name="Rose J.K.C."/>
            <person name="Tang K."/>
        </authorList>
    </citation>
    <scope>NUCLEOTIDE SEQUENCE [LARGE SCALE GENOMIC DNA]</scope>
    <source>
        <strain evidence="9">cv. Huhao1</strain>
        <tissue evidence="8">Leaf</tissue>
    </source>
</reference>
<name>A0A2U1K9E0_ARTAN</name>
<dbReference type="SUPFAM" id="SSF56112">
    <property type="entry name" value="Protein kinase-like (PK-like)"/>
    <property type="match status" value="1"/>
</dbReference>
<dbReference type="Gene3D" id="3.30.200.20">
    <property type="entry name" value="Phosphorylase Kinase, domain 1"/>
    <property type="match status" value="1"/>
</dbReference>
<dbReference type="Pfam" id="PF07714">
    <property type="entry name" value="PK_Tyr_Ser-Thr"/>
    <property type="match status" value="1"/>
</dbReference>
<dbReference type="STRING" id="35608.A0A2U1K9E0"/>
<evidence type="ECO:0000256" key="4">
    <source>
        <dbReference type="ARBA" id="ARBA00022777"/>
    </source>
</evidence>
<evidence type="ECO:0000256" key="2">
    <source>
        <dbReference type="ARBA" id="ARBA00022679"/>
    </source>
</evidence>
<keyword evidence="9" id="KW-1185">Reference proteome</keyword>
<dbReference type="PANTHER" id="PTHR27003">
    <property type="entry name" value="OS07G0166700 PROTEIN"/>
    <property type="match status" value="1"/>
</dbReference>
<dbReference type="GO" id="GO:0005886">
    <property type="term" value="C:plasma membrane"/>
    <property type="evidence" value="ECO:0007669"/>
    <property type="project" value="TreeGrafter"/>
</dbReference>
<dbReference type="PROSITE" id="PS50011">
    <property type="entry name" value="PROTEIN_KINASE_DOM"/>
    <property type="match status" value="1"/>
</dbReference>
<comment type="caution">
    <text evidence="8">The sequence shown here is derived from an EMBL/GenBank/DDBJ whole genome shotgun (WGS) entry which is preliminary data.</text>
</comment>
<evidence type="ECO:0000256" key="5">
    <source>
        <dbReference type="ARBA" id="ARBA00022840"/>
    </source>
</evidence>
<evidence type="ECO:0000313" key="9">
    <source>
        <dbReference type="Proteomes" id="UP000245207"/>
    </source>
</evidence>
<feature type="domain" description="Protein kinase" evidence="7">
    <location>
        <begin position="37"/>
        <end position="323"/>
    </location>
</feature>
<feature type="binding site" evidence="6">
    <location>
        <position position="68"/>
    </location>
    <ligand>
        <name>ATP</name>
        <dbReference type="ChEBI" id="CHEBI:30616"/>
    </ligand>
</feature>
<dbReference type="Proteomes" id="UP000245207">
    <property type="component" value="Unassembled WGS sequence"/>
</dbReference>
<dbReference type="Gene3D" id="1.10.510.10">
    <property type="entry name" value="Transferase(Phosphotransferase) domain 1"/>
    <property type="match status" value="1"/>
</dbReference>
<dbReference type="OrthoDB" id="1690048at2759"/>
<evidence type="ECO:0000259" key="7">
    <source>
        <dbReference type="PROSITE" id="PS50011"/>
    </source>
</evidence>
<dbReference type="InterPro" id="IPR001245">
    <property type="entry name" value="Ser-Thr/Tyr_kinase_cat_dom"/>
</dbReference>
<dbReference type="GO" id="GO:0005524">
    <property type="term" value="F:ATP binding"/>
    <property type="evidence" value="ECO:0007669"/>
    <property type="project" value="UniProtKB-UniRule"/>
</dbReference>
<sequence length="323" mass="36798">MYLGTGEGDKLSSLTSSSTQSCRRFSLAEIQSATENFGDELVIGQGGFGKVYKGHICFNETSHVVAIKRLDSFSTQGEHEFRAEIEMLSKLRHPHLVSLIGYCYDNKEMILVYEYMPHGALHDHLHKDDIHLSWVQRLKVAIGAIARLPLVTKVKIALGIARGIVFLHNTRDDIHVYSQWGGTISMFRLDRHNILLDEDFTVKLSDYEVTKLLHGHYPYNIRDDSGLVYGDYYPGFKPFQLQSNLDGFTLVLTGTQISYENDQKIDELLVQHGKMPLRRIARLFFEMCNEVDSESKMLTLLEEYEIYICRNGAFATTAESCLS</sequence>
<keyword evidence="1" id="KW-0723">Serine/threonine-protein kinase</keyword>
<dbReference type="InterPro" id="IPR000719">
    <property type="entry name" value="Prot_kinase_dom"/>
</dbReference>
<dbReference type="InterPro" id="IPR011009">
    <property type="entry name" value="Kinase-like_dom_sf"/>
</dbReference>
<keyword evidence="3 6" id="KW-0547">Nucleotide-binding</keyword>